<evidence type="ECO:0000313" key="3">
    <source>
        <dbReference type="Proteomes" id="UP001189429"/>
    </source>
</evidence>
<sequence length="149" mass="16518">MGDCLQARALSPFHQGESRRLRTDFPCGVAPDTPEVRRLQERILCTLQISAGCRLPELQEHAHAVALAMRSAVEELTQRQQERLRQQPQRHQQLRAGLPSRRRKENCSENAGRRLPREGVVAKGGAGGFPEGPGRPGSWADLGQCVPEP</sequence>
<feature type="region of interest" description="Disordered" evidence="1">
    <location>
        <begin position="78"/>
        <end position="149"/>
    </location>
</feature>
<protein>
    <submittedName>
        <fullName evidence="2">Uncharacterized protein</fullName>
    </submittedName>
</protein>
<evidence type="ECO:0000313" key="2">
    <source>
        <dbReference type="EMBL" id="CAK0907671.1"/>
    </source>
</evidence>
<proteinExistence type="predicted"/>
<name>A0ABN9Y836_9DINO</name>
<gene>
    <name evidence="2" type="ORF">PCOR1329_LOCUS82626</name>
</gene>
<accession>A0ABN9Y836</accession>
<feature type="compositionally biased region" description="Low complexity" evidence="1">
    <location>
        <begin position="86"/>
        <end position="95"/>
    </location>
</feature>
<keyword evidence="3" id="KW-1185">Reference proteome</keyword>
<feature type="compositionally biased region" description="Basic and acidic residues" evidence="1">
    <location>
        <begin position="105"/>
        <end position="117"/>
    </location>
</feature>
<organism evidence="2 3">
    <name type="scientific">Prorocentrum cordatum</name>
    <dbReference type="NCBI Taxonomy" id="2364126"/>
    <lineage>
        <taxon>Eukaryota</taxon>
        <taxon>Sar</taxon>
        <taxon>Alveolata</taxon>
        <taxon>Dinophyceae</taxon>
        <taxon>Prorocentrales</taxon>
        <taxon>Prorocentraceae</taxon>
        <taxon>Prorocentrum</taxon>
    </lineage>
</organism>
<comment type="caution">
    <text evidence="2">The sequence shown here is derived from an EMBL/GenBank/DDBJ whole genome shotgun (WGS) entry which is preliminary data.</text>
</comment>
<reference evidence="2" key="1">
    <citation type="submission" date="2023-10" db="EMBL/GenBank/DDBJ databases">
        <authorList>
            <person name="Chen Y."/>
            <person name="Shah S."/>
            <person name="Dougan E. K."/>
            <person name="Thang M."/>
            <person name="Chan C."/>
        </authorList>
    </citation>
    <scope>NUCLEOTIDE SEQUENCE [LARGE SCALE GENOMIC DNA]</scope>
</reference>
<feature type="compositionally biased region" description="Gly residues" evidence="1">
    <location>
        <begin position="122"/>
        <end position="135"/>
    </location>
</feature>
<dbReference type="EMBL" id="CAUYUJ010021904">
    <property type="protein sequence ID" value="CAK0907671.1"/>
    <property type="molecule type" value="Genomic_DNA"/>
</dbReference>
<dbReference type="Proteomes" id="UP001189429">
    <property type="component" value="Unassembled WGS sequence"/>
</dbReference>
<evidence type="ECO:0000256" key="1">
    <source>
        <dbReference type="SAM" id="MobiDB-lite"/>
    </source>
</evidence>